<protein>
    <submittedName>
        <fullName evidence="3">Uncharacterized protein</fullName>
    </submittedName>
</protein>
<proteinExistence type="predicted"/>
<feature type="transmembrane region" description="Helical" evidence="2">
    <location>
        <begin position="139"/>
        <end position="162"/>
    </location>
</feature>
<feature type="transmembrane region" description="Helical" evidence="2">
    <location>
        <begin position="98"/>
        <end position="119"/>
    </location>
</feature>
<keyword evidence="2" id="KW-0472">Membrane</keyword>
<dbReference type="EMBL" id="CP036278">
    <property type="protein sequence ID" value="QDU59074.1"/>
    <property type="molecule type" value="Genomic_DNA"/>
</dbReference>
<feature type="transmembrane region" description="Helical" evidence="2">
    <location>
        <begin position="52"/>
        <end position="77"/>
    </location>
</feature>
<keyword evidence="2" id="KW-0812">Transmembrane</keyword>
<evidence type="ECO:0000313" key="3">
    <source>
        <dbReference type="EMBL" id="QDU59074.1"/>
    </source>
</evidence>
<dbReference type="AlphaFoldDB" id="A0A518AWH1"/>
<keyword evidence="4" id="KW-1185">Reference proteome</keyword>
<dbReference type="KEGG" id="amuc:Pan181_53150"/>
<organism evidence="3 4">
    <name type="scientific">Aeoliella mucimassa</name>
    <dbReference type="NCBI Taxonomy" id="2527972"/>
    <lineage>
        <taxon>Bacteria</taxon>
        <taxon>Pseudomonadati</taxon>
        <taxon>Planctomycetota</taxon>
        <taxon>Planctomycetia</taxon>
        <taxon>Pirellulales</taxon>
        <taxon>Lacipirellulaceae</taxon>
        <taxon>Aeoliella</taxon>
    </lineage>
</organism>
<keyword evidence="2" id="KW-1133">Transmembrane helix</keyword>
<accession>A0A518AWH1</accession>
<name>A0A518AWH1_9BACT</name>
<evidence type="ECO:0000256" key="1">
    <source>
        <dbReference type="SAM" id="MobiDB-lite"/>
    </source>
</evidence>
<evidence type="ECO:0000313" key="4">
    <source>
        <dbReference type="Proteomes" id="UP000315750"/>
    </source>
</evidence>
<gene>
    <name evidence="3" type="ORF">Pan181_53150</name>
</gene>
<dbReference type="Proteomes" id="UP000315750">
    <property type="component" value="Chromosome"/>
</dbReference>
<evidence type="ECO:0000256" key="2">
    <source>
        <dbReference type="SAM" id="Phobius"/>
    </source>
</evidence>
<feature type="region of interest" description="Disordered" evidence="1">
    <location>
        <begin position="244"/>
        <end position="266"/>
    </location>
</feature>
<feature type="compositionally biased region" description="Polar residues" evidence="1">
    <location>
        <begin position="255"/>
        <end position="266"/>
    </location>
</feature>
<reference evidence="3 4" key="1">
    <citation type="submission" date="2019-02" db="EMBL/GenBank/DDBJ databases">
        <title>Deep-cultivation of Planctomycetes and their phenomic and genomic characterization uncovers novel biology.</title>
        <authorList>
            <person name="Wiegand S."/>
            <person name="Jogler M."/>
            <person name="Boedeker C."/>
            <person name="Pinto D."/>
            <person name="Vollmers J."/>
            <person name="Rivas-Marin E."/>
            <person name="Kohn T."/>
            <person name="Peeters S.H."/>
            <person name="Heuer A."/>
            <person name="Rast P."/>
            <person name="Oberbeckmann S."/>
            <person name="Bunk B."/>
            <person name="Jeske O."/>
            <person name="Meyerdierks A."/>
            <person name="Storesund J.E."/>
            <person name="Kallscheuer N."/>
            <person name="Luecker S."/>
            <person name="Lage O.M."/>
            <person name="Pohl T."/>
            <person name="Merkel B.J."/>
            <person name="Hornburger P."/>
            <person name="Mueller R.-W."/>
            <person name="Bruemmer F."/>
            <person name="Labrenz M."/>
            <person name="Spormann A.M."/>
            <person name="Op den Camp H."/>
            <person name="Overmann J."/>
            <person name="Amann R."/>
            <person name="Jetten M.S.M."/>
            <person name="Mascher T."/>
            <person name="Medema M.H."/>
            <person name="Devos D.P."/>
            <person name="Kaster A.-K."/>
            <person name="Ovreas L."/>
            <person name="Rohde M."/>
            <person name="Galperin M.Y."/>
            <person name="Jogler C."/>
        </authorList>
    </citation>
    <scope>NUCLEOTIDE SEQUENCE [LARGE SCALE GENOMIC DNA]</scope>
    <source>
        <strain evidence="3 4">Pan181</strain>
    </source>
</reference>
<sequence>MVRVTALSLIAAGVCGLTLGALWHWTNRETTPLVWGGISTLLGWSLLRRRNWARVCVAIFSFGYLLVALLVTIHYVIELAKLLLSSQLTQEKLAELHLIPILCALLILYFVHLSVVAVSCRDWFRNNPPICPFVVWNPLHWNFRITTLLYLTLVVAISSAALMRDPYLRVMRTQRWAESIDQNDPIYFPKGFSRLLTIASYSEATQTTPDHGFRQLQYWVVPNQSLTGEPAELGFALFHSSNEGEVRPSPGGAMHSSQYGSDWQFE</sequence>